<gene>
    <name evidence="1" type="ORF">TSPGSL018_22160</name>
</gene>
<proteinExistence type="predicted"/>
<reference evidence="1" key="1">
    <citation type="submission" date="2014-05" db="EMBL/GenBank/DDBJ databases">
        <title>The transcriptome of the halophilic microalga Tetraselmis sp. GSL018 isolated from the Great Salt Lake, Utah.</title>
        <authorList>
            <person name="Jinkerson R.E."/>
            <person name="D'Adamo S."/>
            <person name="Posewitz M.C."/>
        </authorList>
    </citation>
    <scope>NUCLEOTIDE SEQUENCE</scope>
    <source>
        <strain evidence="1">GSL018</strain>
    </source>
</reference>
<name>A0A061QQA1_9CHLO</name>
<protein>
    <submittedName>
        <fullName evidence="1">Uncharacterized protein</fullName>
    </submittedName>
</protein>
<organism evidence="1">
    <name type="scientific">Tetraselmis sp. GSL018</name>
    <dbReference type="NCBI Taxonomy" id="582737"/>
    <lineage>
        <taxon>Eukaryota</taxon>
        <taxon>Viridiplantae</taxon>
        <taxon>Chlorophyta</taxon>
        <taxon>core chlorophytes</taxon>
        <taxon>Chlorodendrophyceae</taxon>
        <taxon>Chlorodendrales</taxon>
        <taxon>Chlorodendraceae</taxon>
        <taxon>Tetraselmis</taxon>
    </lineage>
</organism>
<accession>A0A061QQA1</accession>
<evidence type="ECO:0000313" key="1">
    <source>
        <dbReference type="EMBL" id="JAC62847.1"/>
    </source>
</evidence>
<dbReference type="AlphaFoldDB" id="A0A061QQA1"/>
<sequence length="42" mass="4906">VICTSHSTKFGRNWLVGERTKNTATHSYFTKQFLHYAETTED</sequence>
<dbReference type="EMBL" id="GBEZ01024103">
    <property type="protein sequence ID" value="JAC62847.1"/>
    <property type="molecule type" value="Transcribed_RNA"/>
</dbReference>
<feature type="non-terminal residue" evidence="1">
    <location>
        <position position="1"/>
    </location>
</feature>